<accession>A0ABQ1G1B2</accession>
<protein>
    <submittedName>
        <fullName evidence="3">Glycosyltransferase WbpY</fullName>
    </submittedName>
</protein>
<comment type="caution">
    <text evidence="3">The sequence shown here is derived from an EMBL/GenBank/DDBJ whole genome shotgun (WGS) entry which is preliminary data.</text>
</comment>
<keyword evidence="4" id="KW-1185">Reference proteome</keyword>
<feature type="domain" description="Glycosyl transferase family 1" evidence="2">
    <location>
        <begin position="219"/>
        <end position="372"/>
    </location>
</feature>
<organism evidence="3 4">
    <name type="scientific">Hafnia psychrotolerans</name>
    <dbReference type="NCBI Taxonomy" id="1477018"/>
    <lineage>
        <taxon>Bacteria</taxon>
        <taxon>Pseudomonadati</taxon>
        <taxon>Pseudomonadota</taxon>
        <taxon>Gammaproteobacteria</taxon>
        <taxon>Enterobacterales</taxon>
        <taxon>Hafniaceae</taxon>
        <taxon>Hafnia</taxon>
    </lineage>
</organism>
<dbReference type="CDD" id="cd03809">
    <property type="entry name" value="GT4_MtfB-like"/>
    <property type="match status" value="1"/>
</dbReference>
<evidence type="ECO:0000313" key="3">
    <source>
        <dbReference type="EMBL" id="GGA34792.1"/>
    </source>
</evidence>
<name>A0ABQ1G1B2_9GAMM</name>
<dbReference type="SUPFAM" id="SSF53756">
    <property type="entry name" value="UDP-Glycosyltransferase/glycogen phosphorylase"/>
    <property type="match status" value="1"/>
</dbReference>
<evidence type="ECO:0000259" key="2">
    <source>
        <dbReference type="Pfam" id="PF00534"/>
    </source>
</evidence>
<gene>
    <name evidence="3" type="primary">wbpY</name>
    <name evidence="3" type="ORF">GCM10011328_06930</name>
</gene>
<sequence length="395" mass="44963">MGTYFDERYPALDAPKLMIKVIFGTDSIRHPLTGIGRYNYELAKCLKKSAEIEELLFLNGRHIATQLPSITETTSVHSGLKEMVQKSRVASEIYRISAPWLKSRALKPYKDHIYHSPNFYLPPSVENCVATFHDLSVFTWPQCHPKERVRYMEKELLLTIKRASVLITDSEYTRQELAAYFNYPLSRVFTARLASSGDFYPRSASIVNRKISSLGLVADKYTLFTGSIEPRKNITTLLDAYERIPIQLRLEYPLVITGFKGWDSDVLHQRFEKANREGWLRYLGYTPSEMLPYLFSGAKAFIFPSLYEGFGLPVLEAMASGTPVVCSNSSSLPEVVGECALMNEPLDVEGFTRSIIKSIEDISWREQAITNGLLRAKLFSWEACAEETLNAYRQV</sequence>
<dbReference type="Gene3D" id="3.40.50.2000">
    <property type="entry name" value="Glycogen Phosphorylase B"/>
    <property type="match status" value="2"/>
</dbReference>
<dbReference type="PANTHER" id="PTHR46401:SF2">
    <property type="entry name" value="GLYCOSYLTRANSFERASE WBBK-RELATED"/>
    <property type="match status" value="1"/>
</dbReference>
<dbReference type="Pfam" id="PF00534">
    <property type="entry name" value="Glycos_transf_1"/>
    <property type="match status" value="1"/>
</dbReference>
<evidence type="ECO:0000256" key="1">
    <source>
        <dbReference type="ARBA" id="ARBA00022679"/>
    </source>
</evidence>
<dbReference type="InterPro" id="IPR001296">
    <property type="entry name" value="Glyco_trans_1"/>
</dbReference>
<keyword evidence="1" id="KW-0808">Transferase</keyword>
<reference evidence="4" key="1">
    <citation type="journal article" date="2019" name="Int. J. Syst. Evol. Microbiol.">
        <title>The Global Catalogue of Microorganisms (GCM) 10K type strain sequencing project: providing services to taxonomists for standard genome sequencing and annotation.</title>
        <authorList>
            <consortium name="The Broad Institute Genomics Platform"/>
            <consortium name="The Broad Institute Genome Sequencing Center for Infectious Disease"/>
            <person name="Wu L."/>
            <person name="Ma J."/>
        </authorList>
    </citation>
    <scope>NUCLEOTIDE SEQUENCE [LARGE SCALE GENOMIC DNA]</scope>
    <source>
        <strain evidence="4">CGMCC 1.12806</strain>
    </source>
</reference>
<evidence type="ECO:0000313" key="4">
    <source>
        <dbReference type="Proteomes" id="UP000627464"/>
    </source>
</evidence>
<dbReference type="Proteomes" id="UP000627464">
    <property type="component" value="Unassembled WGS sequence"/>
</dbReference>
<dbReference type="EMBL" id="BMFZ01000002">
    <property type="protein sequence ID" value="GGA34792.1"/>
    <property type="molecule type" value="Genomic_DNA"/>
</dbReference>
<dbReference type="PANTHER" id="PTHR46401">
    <property type="entry name" value="GLYCOSYLTRANSFERASE WBBK-RELATED"/>
    <property type="match status" value="1"/>
</dbReference>
<proteinExistence type="predicted"/>